<dbReference type="RefSeq" id="XP_024551042.1">
    <property type="nucleotide sequence ID" value="XM_024695248.1"/>
</dbReference>
<gene>
    <name evidence="9" type="ORF">BCIN_09g05740</name>
</gene>
<dbReference type="EC" id="3.1.1.-" evidence="8"/>
<dbReference type="EMBL" id="CP009813">
    <property type="protein sequence ID" value="ATZ53799.1"/>
    <property type="molecule type" value="Genomic_DNA"/>
</dbReference>
<dbReference type="SUPFAM" id="SSF53474">
    <property type="entry name" value="alpha/beta-Hydrolases"/>
    <property type="match status" value="1"/>
</dbReference>
<keyword evidence="6" id="KW-0106">Calcium</keyword>
<evidence type="ECO:0000256" key="6">
    <source>
        <dbReference type="ARBA" id="ARBA00022837"/>
    </source>
</evidence>
<keyword evidence="3" id="KW-0479">Metal-binding</keyword>
<keyword evidence="4 8" id="KW-0732">Signal</keyword>
<accession>A0A384JT96</accession>
<dbReference type="VEuPathDB" id="FungiDB:Bcin09g05740"/>
<evidence type="ECO:0000256" key="1">
    <source>
        <dbReference type="ARBA" id="ARBA00006249"/>
    </source>
</evidence>
<dbReference type="OrthoDB" id="3039123at2759"/>
<keyword evidence="2" id="KW-0719">Serine esterase</keyword>
<dbReference type="PANTHER" id="PTHR33938">
    <property type="entry name" value="FERULOYL ESTERASE B-RELATED"/>
    <property type="match status" value="1"/>
</dbReference>
<proteinExistence type="inferred from homology"/>
<dbReference type="InterPro" id="IPR029058">
    <property type="entry name" value="AB_hydrolase_fold"/>
</dbReference>
<sequence>MAPNLYLFFMLALIAFSGSPAAASNSKLCSIAVLSKALPENATILSTDFILPGQSHGEGAANPAFPTNPTDLPATCAVLVNVTTSETSSYRFGLFLPITTWNERYLTVGNGGFSGGINWLDMGAGVRYGFAVASTDMGHNSTMTDITWALGQPEKQLDFGFRATHGTTVIAKRLTETFYASKINYSYYSGCSTGGRQGLKDAQLFPDDFDGLLIGAPAWWTTHLQTWTAKVGLYNLPQEASNHIDASLYSSIAADIVAQCDASDGVTDGIISAPHECRLDVDRLLCNTTNTCISPEQAQTVQNIHSNYTINGQFTFPGLEIGSEGEWNVLLSGPEPAPLGVQYIQNMLLDDPQWPWQDYTDSLVALADDENPGDVTADDFAAMSQYLSNGGKVLMYHGMADGLIPTGSSTYFYESVAREIAGHSNISDSFRLFLVPGLHHCVGTSVDAPWYFAGANQAGILGTSILSVPGFEDSKHDALMALMEWVENGRTVETIVATTWINATDSTSDVLRQRPLCPYPARASLKNSDIMNSADAWVCE</sequence>
<organism evidence="9 10">
    <name type="scientific">Botryotinia fuckeliana (strain B05.10)</name>
    <name type="common">Noble rot fungus</name>
    <name type="synonym">Botrytis cinerea</name>
    <dbReference type="NCBI Taxonomy" id="332648"/>
    <lineage>
        <taxon>Eukaryota</taxon>
        <taxon>Fungi</taxon>
        <taxon>Dikarya</taxon>
        <taxon>Ascomycota</taxon>
        <taxon>Pezizomycotina</taxon>
        <taxon>Leotiomycetes</taxon>
        <taxon>Helotiales</taxon>
        <taxon>Sclerotiniaceae</taxon>
        <taxon>Botrytis</taxon>
    </lineage>
</organism>
<dbReference type="AlphaFoldDB" id="A0A384JT96"/>
<comment type="similarity">
    <text evidence="1 8">Belongs to the tannase family.</text>
</comment>
<dbReference type="InterPro" id="IPR011118">
    <property type="entry name" value="Tannase/feruloyl_esterase"/>
</dbReference>
<dbReference type="GO" id="GO:0046872">
    <property type="term" value="F:metal ion binding"/>
    <property type="evidence" value="ECO:0007669"/>
    <property type="project" value="UniProtKB-KW"/>
</dbReference>
<evidence type="ECO:0000256" key="3">
    <source>
        <dbReference type="ARBA" id="ARBA00022723"/>
    </source>
</evidence>
<evidence type="ECO:0000256" key="4">
    <source>
        <dbReference type="ARBA" id="ARBA00022729"/>
    </source>
</evidence>
<keyword evidence="7" id="KW-1015">Disulfide bond</keyword>
<evidence type="ECO:0000256" key="7">
    <source>
        <dbReference type="ARBA" id="ARBA00023157"/>
    </source>
</evidence>
<dbReference type="GeneID" id="5432305"/>
<evidence type="ECO:0000313" key="10">
    <source>
        <dbReference type="Proteomes" id="UP000001798"/>
    </source>
</evidence>
<dbReference type="PANTHER" id="PTHR33938:SF2">
    <property type="entry name" value="CARBOXYLIC ESTER HYDROLASE"/>
    <property type="match status" value="1"/>
</dbReference>
<reference evidence="9 10" key="3">
    <citation type="journal article" date="2017" name="Mol. Plant Pathol.">
        <title>A gapless genome sequence of the fungus Botrytis cinerea.</title>
        <authorList>
            <person name="Van Kan J.A."/>
            <person name="Stassen J.H."/>
            <person name="Mosbach A."/>
            <person name="Van Der Lee T.A."/>
            <person name="Faino L."/>
            <person name="Farmer A.D."/>
            <person name="Papasotiriou D.G."/>
            <person name="Zhou S."/>
            <person name="Seidl M.F."/>
            <person name="Cottam E."/>
            <person name="Edel D."/>
            <person name="Hahn M."/>
            <person name="Schwartz D.C."/>
            <person name="Dietrich R.A."/>
            <person name="Widdison S."/>
            <person name="Scalliet G."/>
        </authorList>
    </citation>
    <scope>NUCLEOTIDE SEQUENCE [LARGE SCALE GENOMIC DNA]</scope>
    <source>
        <strain evidence="9 10">B05.10</strain>
    </source>
</reference>
<evidence type="ECO:0000256" key="2">
    <source>
        <dbReference type="ARBA" id="ARBA00022487"/>
    </source>
</evidence>
<protein>
    <recommendedName>
        <fullName evidence="8">Carboxylic ester hydrolase</fullName>
        <ecNumber evidence="8">3.1.1.-</ecNumber>
    </recommendedName>
</protein>
<feature type="signal peptide" evidence="8">
    <location>
        <begin position="1"/>
        <end position="23"/>
    </location>
</feature>
<dbReference type="KEGG" id="bfu:BCIN_09g05740"/>
<keyword evidence="10" id="KW-1185">Reference proteome</keyword>
<evidence type="ECO:0000256" key="5">
    <source>
        <dbReference type="ARBA" id="ARBA00022801"/>
    </source>
</evidence>
<evidence type="ECO:0000256" key="8">
    <source>
        <dbReference type="RuleBase" id="RU361238"/>
    </source>
</evidence>
<dbReference type="GO" id="GO:0030600">
    <property type="term" value="F:feruloyl esterase activity"/>
    <property type="evidence" value="ECO:0007669"/>
    <property type="project" value="UniProtKB-ARBA"/>
</dbReference>
<dbReference type="Proteomes" id="UP000001798">
    <property type="component" value="Chromosome 9"/>
</dbReference>
<dbReference type="Pfam" id="PF07519">
    <property type="entry name" value="Tannase"/>
    <property type="match status" value="1"/>
</dbReference>
<evidence type="ECO:0000313" key="9">
    <source>
        <dbReference type="EMBL" id="ATZ53799.1"/>
    </source>
</evidence>
<reference evidence="9 10" key="1">
    <citation type="journal article" date="2011" name="PLoS Genet.">
        <title>Genomic analysis of the necrotrophic fungal pathogens Sclerotinia sclerotiorum and Botrytis cinerea.</title>
        <authorList>
            <person name="Amselem J."/>
            <person name="Cuomo C.A."/>
            <person name="van Kan J.A."/>
            <person name="Viaud M."/>
            <person name="Benito E.P."/>
            <person name="Couloux A."/>
            <person name="Coutinho P.M."/>
            <person name="de Vries R.P."/>
            <person name="Dyer P.S."/>
            <person name="Fillinger S."/>
            <person name="Fournier E."/>
            <person name="Gout L."/>
            <person name="Hahn M."/>
            <person name="Kohn L."/>
            <person name="Lapalu N."/>
            <person name="Plummer K.M."/>
            <person name="Pradier J.M."/>
            <person name="Quevillon E."/>
            <person name="Sharon A."/>
            <person name="Simon A."/>
            <person name="ten Have A."/>
            <person name="Tudzynski B."/>
            <person name="Tudzynski P."/>
            <person name="Wincker P."/>
            <person name="Andrew M."/>
            <person name="Anthouard V."/>
            <person name="Beever R.E."/>
            <person name="Beffa R."/>
            <person name="Benoit I."/>
            <person name="Bouzid O."/>
            <person name="Brault B."/>
            <person name="Chen Z."/>
            <person name="Choquer M."/>
            <person name="Collemare J."/>
            <person name="Cotton P."/>
            <person name="Danchin E.G."/>
            <person name="Da Silva C."/>
            <person name="Gautier A."/>
            <person name="Giraud C."/>
            <person name="Giraud T."/>
            <person name="Gonzalez C."/>
            <person name="Grossetete S."/>
            <person name="Guldener U."/>
            <person name="Henrissat B."/>
            <person name="Howlett B.J."/>
            <person name="Kodira C."/>
            <person name="Kretschmer M."/>
            <person name="Lappartient A."/>
            <person name="Leroch M."/>
            <person name="Levis C."/>
            <person name="Mauceli E."/>
            <person name="Neuveglise C."/>
            <person name="Oeser B."/>
            <person name="Pearson M."/>
            <person name="Poulain J."/>
            <person name="Poussereau N."/>
            <person name="Quesneville H."/>
            <person name="Rascle C."/>
            <person name="Schumacher J."/>
            <person name="Segurens B."/>
            <person name="Sexton A."/>
            <person name="Silva E."/>
            <person name="Sirven C."/>
            <person name="Soanes D.M."/>
            <person name="Talbot N.J."/>
            <person name="Templeton M."/>
            <person name="Yandava C."/>
            <person name="Yarden O."/>
            <person name="Zeng Q."/>
            <person name="Rollins J.A."/>
            <person name="Lebrun M.H."/>
            <person name="Dickman M."/>
        </authorList>
    </citation>
    <scope>NUCLEOTIDE SEQUENCE [LARGE SCALE GENOMIC DNA]</scope>
    <source>
        <strain evidence="9 10">B05.10</strain>
    </source>
</reference>
<name>A0A384JT96_BOTFB</name>
<reference evidence="9 10" key="2">
    <citation type="journal article" date="2012" name="Eukaryot. Cell">
        <title>Genome update of Botrytis cinerea strains B05.10 and T4.</title>
        <authorList>
            <person name="Staats M."/>
            <person name="van Kan J.A."/>
        </authorList>
    </citation>
    <scope>NUCLEOTIDE SEQUENCE [LARGE SCALE GENOMIC DNA]</scope>
    <source>
        <strain evidence="9 10">B05.10</strain>
    </source>
</reference>
<keyword evidence="5 8" id="KW-0378">Hydrolase</keyword>
<feature type="chain" id="PRO_5016477514" description="Carboxylic ester hydrolase" evidence="8">
    <location>
        <begin position="24"/>
        <end position="540"/>
    </location>
</feature>